<reference evidence="1" key="2">
    <citation type="journal article" date="2015" name="Fish Shellfish Immunol.">
        <title>Early steps in the European eel (Anguilla anguilla)-Vibrio vulnificus interaction in the gills: Role of the RtxA13 toxin.</title>
        <authorList>
            <person name="Callol A."/>
            <person name="Pajuelo D."/>
            <person name="Ebbesson L."/>
            <person name="Teles M."/>
            <person name="MacKenzie S."/>
            <person name="Amaro C."/>
        </authorList>
    </citation>
    <scope>NUCLEOTIDE SEQUENCE</scope>
</reference>
<dbReference type="EMBL" id="GBXM01001885">
    <property type="protein sequence ID" value="JAI06693.1"/>
    <property type="molecule type" value="Transcribed_RNA"/>
</dbReference>
<sequence length="26" mass="3068">MCGPSPGFKDKDLFLLLTQIFRFVFF</sequence>
<dbReference type="AlphaFoldDB" id="A0A0E9XVC3"/>
<reference evidence="1" key="1">
    <citation type="submission" date="2014-11" db="EMBL/GenBank/DDBJ databases">
        <authorList>
            <person name="Amaro Gonzalez C."/>
        </authorList>
    </citation>
    <scope>NUCLEOTIDE SEQUENCE</scope>
</reference>
<proteinExistence type="predicted"/>
<evidence type="ECO:0000313" key="1">
    <source>
        <dbReference type="EMBL" id="JAI06693.1"/>
    </source>
</evidence>
<protein>
    <submittedName>
        <fullName evidence="1">Uncharacterized protein</fullName>
    </submittedName>
</protein>
<organism evidence="1">
    <name type="scientific">Anguilla anguilla</name>
    <name type="common">European freshwater eel</name>
    <name type="synonym">Muraena anguilla</name>
    <dbReference type="NCBI Taxonomy" id="7936"/>
    <lineage>
        <taxon>Eukaryota</taxon>
        <taxon>Metazoa</taxon>
        <taxon>Chordata</taxon>
        <taxon>Craniata</taxon>
        <taxon>Vertebrata</taxon>
        <taxon>Euteleostomi</taxon>
        <taxon>Actinopterygii</taxon>
        <taxon>Neopterygii</taxon>
        <taxon>Teleostei</taxon>
        <taxon>Anguilliformes</taxon>
        <taxon>Anguillidae</taxon>
        <taxon>Anguilla</taxon>
    </lineage>
</organism>
<accession>A0A0E9XVC3</accession>
<name>A0A0E9XVC3_ANGAN</name>